<comment type="caution">
    <text evidence="1">The sequence shown here is derived from an EMBL/GenBank/DDBJ whole genome shotgun (WGS) entry which is preliminary data.</text>
</comment>
<dbReference type="Proteomes" id="UP001597479">
    <property type="component" value="Unassembled WGS sequence"/>
</dbReference>
<dbReference type="EC" id="2.8.2.-" evidence="1"/>
<name>A0ABW5VWN3_9MICO</name>
<evidence type="ECO:0000313" key="2">
    <source>
        <dbReference type="Proteomes" id="UP001597479"/>
    </source>
</evidence>
<protein>
    <submittedName>
        <fullName evidence="1">Sulfotransferase family protein</fullName>
        <ecNumber evidence="1">2.8.2.-</ecNumber>
    </submittedName>
</protein>
<dbReference type="SUPFAM" id="SSF52540">
    <property type="entry name" value="P-loop containing nucleoside triphosphate hydrolases"/>
    <property type="match status" value="1"/>
</dbReference>
<dbReference type="Pfam" id="PF13469">
    <property type="entry name" value="Sulfotransfer_3"/>
    <property type="match status" value="1"/>
</dbReference>
<dbReference type="InterPro" id="IPR052736">
    <property type="entry name" value="Stf3_sulfotransferase"/>
</dbReference>
<keyword evidence="2" id="KW-1185">Reference proteome</keyword>
<gene>
    <name evidence="1" type="ORF">ACFS27_21085</name>
</gene>
<proteinExistence type="predicted"/>
<dbReference type="Gene3D" id="3.40.50.300">
    <property type="entry name" value="P-loop containing nucleotide triphosphate hydrolases"/>
    <property type="match status" value="1"/>
</dbReference>
<keyword evidence="1" id="KW-0808">Transferase</keyword>
<dbReference type="EMBL" id="JBHUOG010000002">
    <property type="protein sequence ID" value="MFD2796068.1"/>
    <property type="molecule type" value="Genomic_DNA"/>
</dbReference>
<accession>A0ABW5VWN3</accession>
<dbReference type="PANTHER" id="PTHR36451:SF1">
    <property type="entry name" value="OMEGA-HYDROXY-BETA-DIHYDROMENAQUINONE-9 SULFOTRANSFERASE STF3"/>
    <property type="match status" value="1"/>
</dbReference>
<dbReference type="GO" id="GO:0016740">
    <property type="term" value="F:transferase activity"/>
    <property type="evidence" value="ECO:0007669"/>
    <property type="project" value="UniProtKB-KW"/>
</dbReference>
<sequence>MPQATPLLRLLNVLLAPGMRTRKDPDAVYERLLQEVQSGRATLGADDLAAVDGLRLLLGDLAAYPELSAMGWSSTQDQVRDRLRNRVVVREAQASRPEVRDEPVTGPVFVVGLPRTGTTLTYNLIARHPGHRGPKLWEMTNLGLPRPEAERERLIAQARKRFATVAKLSPAWAHLHPLIADSEEEDFMLRAHTEMYATWGPLPRYLDHVAKADLTDDYLFLRDALQVMAAGEAPERWVIKHPMNLWRMPEILRAFPDARFVWTHRAPAAAVASGSSMAEATHVLYTKPGRIDLDRIGREWLEISAGGVERAIRLREELPADAVIDVVYDDLLADPRSVLRGVFERLDLAWGEADDANLAASLDRTGHRPHVYTLERYGLDEAQVAAAFSAYTIPASVLGRSADM</sequence>
<dbReference type="InterPro" id="IPR027417">
    <property type="entry name" value="P-loop_NTPase"/>
</dbReference>
<dbReference type="PANTHER" id="PTHR36451">
    <property type="entry name" value="PAPS-DEPENDENT SULFOTRANSFERASE STF3"/>
    <property type="match status" value="1"/>
</dbReference>
<dbReference type="RefSeq" id="WP_377187007.1">
    <property type="nucleotide sequence ID" value="NZ_JBHUOG010000002.1"/>
</dbReference>
<organism evidence="1 2">
    <name type="scientific">Promicromonospora vindobonensis</name>
    <dbReference type="NCBI Taxonomy" id="195748"/>
    <lineage>
        <taxon>Bacteria</taxon>
        <taxon>Bacillati</taxon>
        <taxon>Actinomycetota</taxon>
        <taxon>Actinomycetes</taxon>
        <taxon>Micrococcales</taxon>
        <taxon>Promicromonosporaceae</taxon>
        <taxon>Promicromonospora</taxon>
    </lineage>
</organism>
<reference evidence="2" key="1">
    <citation type="journal article" date="2019" name="Int. J. Syst. Evol. Microbiol.">
        <title>The Global Catalogue of Microorganisms (GCM) 10K type strain sequencing project: providing services to taxonomists for standard genome sequencing and annotation.</title>
        <authorList>
            <consortium name="The Broad Institute Genomics Platform"/>
            <consortium name="The Broad Institute Genome Sequencing Center for Infectious Disease"/>
            <person name="Wu L."/>
            <person name="Ma J."/>
        </authorList>
    </citation>
    <scope>NUCLEOTIDE SEQUENCE [LARGE SCALE GENOMIC DNA]</scope>
    <source>
        <strain evidence="2">CCM 7044</strain>
    </source>
</reference>
<evidence type="ECO:0000313" key="1">
    <source>
        <dbReference type="EMBL" id="MFD2796068.1"/>
    </source>
</evidence>